<comment type="caution">
    <text evidence="1">The sequence shown here is derived from an EMBL/GenBank/DDBJ whole genome shotgun (WGS) entry which is preliminary data.</text>
</comment>
<dbReference type="RefSeq" id="WP_171437771.1">
    <property type="nucleotide sequence ID" value="NZ_JABFJV010000273.1"/>
</dbReference>
<accession>A0A7Y4KS77</accession>
<dbReference type="AlphaFoldDB" id="A0A7Y4KS77"/>
<proteinExistence type="predicted"/>
<keyword evidence="2" id="KW-1185">Reference proteome</keyword>
<reference evidence="1 2" key="1">
    <citation type="submission" date="2020-05" db="EMBL/GenBank/DDBJ databases">
        <authorList>
            <person name="Whitworth D."/>
        </authorList>
    </citation>
    <scope>NUCLEOTIDE SEQUENCE [LARGE SCALE GENOMIC DNA]</scope>
    <source>
        <strain evidence="1 2">AB043B</strain>
    </source>
</reference>
<gene>
    <name evidence="1" type="ORF">HMI49_32760</name>
</gene>
<name>A0A7Y4KS77_9BACT</name>
<evidence type="ECO:0000313" key="2">
    <source>
        <dbReference type="Proteomes" id="UP000563426"/>
    </source>
</evidence>
<evidence type="ECO:0000313" key="1">
    <source>
        <dbReference type="EMBL" id="NOK37984.1"/>
    </source>
</evidence>
<dbReference type="Proteomes" id="UP000563426">
    <property type="component" value="Unassembled WGS sequence"/>
</dbReference>
<organism evidence="1 2">
    <name type="scientific">Corallococcus exercitus</name>
    <dbReference type="NCBI Taxonomy" id="2316736"/>
    <lineage>
        <taxon>Bacteria</taxon>
        <taxon>Pseudomonadati</taxon>
        <taxon>Myxococcota</taxon>
        <taxon>Myxococcia</taxon>
        <taxon>Myxococcales</taxon>
        <taxon>Cystobacterineae</taxon>
        <taxon>Myxococcaceae</taxon>
        <taxon>Corallococcus</taxon>
    </lineage>
</organism>
<dbReference type="EMBL" id="JABFJV010000273">
    <property type="protein sequence ID" value="NOK37984.1"/>
    <property type="molecule type" value="Genomic_DNA"/>
</dbReference>
<protein>
    <submittedName>
        <fullName evidence="1">Uncharacterized protein</fullName>
    </submittedName>
</protein>
<sequence length="282" mass="30906">MTSPWFDVSALYCRVLLIGSHRSRKETIPAVHGYTTHDVTVSVVGTFQLVAAHGDRPYFRNDKVTLRVQARMFNEFEFQGGGGELIRRGGRSTFGGVTQPSDVNLELQPGGKNTATLRLGSFGPFTLKHRIEVWDTSPPKPAQGHVNEEFSVSTQLSLPFPQVPGPVRLDQAEQPPIPCPFSCCDSGCDIRVSGSLRITPDVPVFHLADDTLDQNPIPHCRVRVLCPDGAAREFESDEAGDIFIPRASSKDVYTLLEVLDDRAPLSAALPGTWTVDTVPDRV</sequence>